<dbReference type="PANTHER" id="PTHR11022:SF41">
    <property type="entry name" value="PEPTIDOGLYCAN-RECOGNITION PROTEIN LC-RELATED"/>
    <property type="match status" value="1"/>
</dbReference>
<evidence type="ECO:0000313" key="4">
    <source>
        <dbReference type="EMBL" id="GAA2618318.1"/>
    </source>
</evidence>
<dbReference type="SUPFAM" id="SSF55846">
    <property type="entry name" value="N-acetylmuramoyl-L-alanine amidase-like"/>
    <property type="match status" value="1"/>
</dbReference>
<feature type="domain" description="N-acetylmuramoyl-L-alanine amidase" evidence="2">
    <location>
        <begin position="84"/>
        <end position="230"/>
    </location>
</feature>
<dbReference type="InterPro" id="IPR036505">
    <property type="entry name" value="Amidase/PGRP_sf"/>
</dbReference>
<dbReference type="InterPro" id="IPR006619">
    <property type="entry name" value="PGRP_domain_met/bac"/>
</dbReference>
<dbReference type="PANTHER" id="PTHR11022">
    <property type="entry name" value="PEPTIDOGLYCAN RECOGNITION PROTEIN"/>
    <property type="match status" value="1"/>
</dbReference>
<sequence>MDHDKLGGRVCGCSDGWLPEGGGDPVLSRRTVLGGAAGIFGVFMGVGLAENEAMAESIRGAVERPLPSRPRVYTRQEWGARRSRKGAKVVERMPDRIVVHHTATPNTTNESLEHAYRLSRDIQRFHMRHRGWNDTGQHLTISRGGYVMEGRDGSLSAILTGRHVVGAQALHHNDHTIGIENEGNYAKASVPALLWTSLVTACTWLCAEYQLDPDKAVVGHRDLGNTDCPGDVLYSRLPELRDAISVRLYGAVDEPEDG</sequence>
<accession>A0ABP6CII3</accession>
<evidence type="ECO:0008006" key="6">
    <source>
        <dbReference type="Google" id="ProtNLM"/>
    </source>
</evidence>
<evidence type="ECO:0000313" key="5">
    <source>
        <dbReference type="Proteomes" id="UP001501509"/>
    </source>
</evidence>
<reference evidence="5" key="1">
    <citation type="journal article" date="2019" name="Int. J. Syst. Evol. Microbiol.">
        <title>The Global Catalogue of Microorganisms (GCM) 10K type strain sequencing project: providing services to taxonomists for standard genome sequencing and annotation.</title>
        <authorList>
            <consortium name="The Broad Institute Genomics Platform"/>
            <consortium name="The Broad Institute Genome Sequencing Center for Infectious Disease"/>
            <person name="Wu L."/>
            <person name="Ma J."/>
        </authorList>
    </citation>
    <scope>NUCLEOTIDE SEQUENCE [LARGE SCALE GENOMIC DNA]</scope>
    <source>
        <strain evidence="5">JCM 6833</strain>
    </source>
</reference>
<dbReference type="SMART" id="SM00701">
    <property type="entry name" value="PGRP"/>
    <property type="match status" value="1"/>
</dbReference>
<dbReference type="SMART" id="SM00644">
    <property type="entry name" value="Ami_2"/>
    <property type="match status" value="1"/>
</dbReference>
<dbReference type="EMBL" id="BAAATD010000009">
    <property type="protein sequence ID" value="GAA2618318.1"/>
    <property type="molecule type" value="Genomic_DNA"/>
</dbReference>
<feature type="domain" description="Peptidoglycan recognition protein family" evidence="3">
    <location>
        <begin position="70"/>
        <end position="224"/>
    </location>
</feature>
<dbReference type="Gene3D" id="3.40.80.10">
    <property type="entry name" value="Peptidoglycan recognition protein-like"/>
    <property type="match status" value="1"/>
</dbReference>
<evidence type="ECO:0000259" key="3">
    <source>
        <dbReference type="SMART" id="SM00701"/>
    </source>
</evidence>
<dbReference type="InterPro" id="IPR002502">
    <property type="entry name" value="Amidase_domain"/>
</dbReference>
<dbReference type="RefSeq" id="WP_344546038.1">
    <property type="nucleotide sequence ID" value="NZ_BAAATD010000009.1"/>
</dbReference>
<evidence type="ECO:0000259" key="2">
    <source>
        <dbReference type="SMART" id="SM00644"/>
    </source>
</evidence>
<dbReference type="Pfam" id="PF01510">
    <property type="entry name" value="Amidase_2"/>
    <property type="match status" value="1"/>
</dbReference>
<dbReference type="Proteomes" id="UP001501509">
    <property type="component" value="Unassembled WGS sequence"/>
</dbReference>
<proteinExistence type="inferred from homology"/>
<protein>
    <recommendedName>
        <fullName evidence="6">N-acetylmuramoyl-L-alanine amidase</fullName>
    </recommendedName>
</protein>
<organism evidence="4 5">
    <name type="scientific">Actinomadura fulvescens</name>
    <dbReference type="NCBI Taxonomy" id="46160"/>
    <lineage>
        <taxon>Bacteria</taxon>
        <taxon>Bacillati</taxon>
        <taxon>Actinomycetota</taxon>
        <taxon>Actinomycetes</taxon>
        <taxon>Streptosporangiales</taxon>
        <taxon>Thermomonosporaceae</taxon>
        <taxon>Actinomadura</taxon>
    </lineage>
</organism>
<gene>
    <name evidence="4" type="ORF">GCM10010411_62220</name>
</gene>
<keyword evidence="5" id="KW-1185">Reference proteome</keyword>
<comment type="similarity">
    <text evidence="1">Belongs to the N-acetylmuramoyl-L-alanine amidase 2 family.</text>
</comment>
<dbReference type="InterPro" id="IPR015510">
    <property type="entry name" value="PGRP"/>
</dbReference>
<name>A0ABP6CII3_9ACTN</name>
<dbReference type="CDD" id="cd06583">
    <property type="entry name" value="PGRP"/>
    <property type="match status" value="1"/>
</dbReference>
<comment type="caution">
    <text evidence="4">The sequence shown here is derived from an EMBL/GenBank/DDBJ whole genome shotgun (WGS) entry which is preliminary data.</text>
</comment>
<evidence type="ECO:0000256" key="1">
    <source>
        <dbReference type="ARBA" id="ARBA00007553"/>
    </source>
</evidence>